<dbReference type="InterPro" id="IPR004242">
    <property type="entry name" value="Transposase_21"/>
</dbReference>
<organism evidence="2 4">
    <name type="scientific">Cucumis melo var. makuwa</name>
    <name type="common">Oriental melon</name>
    <dbReference type="NCBI Taxonomy" id="1194695"/>
    <lineage>
        <taxon>Eukaryota</taxon>
        <taxon>Viridiplantae</taxon>
        <taxon>Streptophyta</taxon>
        <taxon>Embryophyta</taxon>
        <taxon>Tracheophyta</taxon>
        <taxon>Spermatophyta</taxon>
        <taxon>Magnoliopsida</taxon>
        <taxon>eudicotyledons</taxon>
        <taxon>Gunneridae</taxon>
        <taxon>Pentapetalae</taxon>
        <taxon>rosids</taxon>
        <taxon>fabids</taxon>
        <taxon>Cucurbitales</taxon>
        <taxon>Cucurbitaceae</taxon>
        <taxon>Benincaseae</taxon>
        <taxon>Cucumis</taxon>
    </lineage>
</organism>
<dbReference type="InterPro" id="IPR004252">
    <property type="entry name" value="Probable_transposase_24"/>
</dbReference>
<dbReference type="Proteomes" id="UP000321393">
    <property type="component" value="Unassembled WGS sequence"/>
</dbReference>
<protein>
    <submittedName>
        <fullName evidence="2">CACTA en-spm transposon protein</fullName>
    </submittedName>
</protein>
<dbReference type="PANTHER" id="PTHR10775">
    <property type="entry name" value="OS08G0208400 PROTEIN"/>
    <property type="match status" value="1"/>
</dbReference>
<gene>
    <name evidence="2" type="ORF">E5676_scaffold690G00090</name>
    <name evidence="1" type="ORF">E6C27_scaffold486G00450</name>
</gene>
<dbReference type="Pfam" id="PF03004">
    <property type="entry name" value="Transposase_24"/>
    <property type="match status" value="1"/>
</dbReference>
<dbReference type="EMBL" id="SSTE01007295">
    <property type="protein sequence ID" value="KAA0056765.1"/>
    <property type="molecule type" value="Genomic_DNA"/>
</dbReference>
<dbReference type="AlphaFoldDB" id="A0A5D3BHE5"/>
<comment type="caution">
    <text evidence="2">The sequence shown here is derived from an EMBL/GenBank/DDBJ whole genome shotgun (WGS) entry which is preliminary data.</text>
</comment>
<evidence type="ECO:0000313" key="1">
    <source>
        <dbReference type="EMBL" id="KAA0056765.1"/>
    </source>
</evidence>
<reference evidence="3 4" key="1">
    <citation type="submission" date="2019-08" db="EMBL/GenBank/DDBJ databases">
        <title>Draft genome sequences of two oriental melons (Cucumis melo L. var makuwa).</title>
        <authorList>
            <person name="Kwon S.-Y."/>
        </authorList>
    </citation>
    <scope>NUCLEOTIDE SEQUENCE [LARGE SCALE GENOMIC DNA]</scope>
    <source>
        <strain evidence="4">cv. Chang Bougi</strain>
        <strain evidence="3">cv. SW 3</strain>
        <tissue evidence="2">Leaf</tissue>
    </source>
</reference>
<accession>A0A5D3BHE5</accession>
<dbReference type="OrthoDB" id="1932595at2759"/>
<proteinExistence type="predicted"/>
<name>A0A5D3BHE5_CUCMM</name>
<dbReference type="Proteomes" id="UP000321947">
    <property type="component" value="Unassembled WGS sequence"/>
</dbReference>
<sequence length="490" mass="56788">MCSTTIPSSFYEAKRKLRDLGLGYKTTHTCKYDCVLYWKEFADLQHCPTCGEARYKEGFIDMRWHRDKRVETDDVLSIQLMQRGGSTLILKCPNFASDPRNVRLGLASDGFNPFGQMSTSYSMWPVVLVSYNLPPWKCMKETNFFMSLLIPCPRSPALLWTINDFPTYGNLSWWSTKGSRLHDKKVERRTPQVVMNGHEIVVSHQVDDHIEDDTLYRTNVDPTIVERSVVRIMSSSYPRNNFLETDAIFLEFEDDLDNIVGGSSSVGDNAVSTLGVGAPRYNKWTHSDDDHPRAEKPISPYVVCFSQTIDVCVRKTFPVCCLEWANVGREYIEVVKSDLQKFFVLDFNDQAMNSDPEEAHANRPNVLVRRHEDWHFLCNHYMRRAFQEQSQTNNIARQKQPYNHSSASKSFLQRQYELAKRKGKSVDRVELFRETHVRAETIKCWNSSPSLLQRVVSHSLRMRYAIRCWVNDQATQKVLVGNPSRRPARR</sequence>
<dbReference type="PANTHER" id="PTHR10775:SF185">
    <property type="entry name" value="OS08G0208400 PROTEIN"/>
    <property type="match status" value="1"/>
</dbReference>
<evidence type="ECO:0000313" key="3">
    <source>
        <dbReference type="Proteomes" id="UP000321393"/>
    </source>
</evidence>
<dbReference type="STRING" id="1194695.A0A5D3BHE5"/>
<evidence type="ECO:0000313" key="4">
    <source>
        <dbReference type="Proteomes" id="UP000321947"/>
    </source>
</evidence>
<dbReference type="Pfam" id="PF02992">
    <property type="entry name" value="Transposase_21"/>
    <property type="match status" value="1"/>
</dbReference>
<dbReference type="EMBL" id="SSTD01018766">
    <property type="protein sequence ID" value="TYJ97588.1"/>
    <property type="molecule type" value="Genomic_DNA"/>
</dbReference>
<evidence type="ECO:0000313" key="2">
    <source>
        <dbReference type="EMBL" id="TYJ97588.1"/>
    </source>
</evidence>